<accession>A0AAV8VV61</accession>
<dbReference type="InterPro" id="IPR050430">
    <property type="entry name" value="Peptidase_S1"/>
</dbReference>
<dbReference type="PANTHER" id="PTHR24276">
    <property type="entry name" value="POLYSERASE-RELATED"/>
    <property type="match status" value="1"/>
</dbReference>
<dbReference type="InterPro" id="IPR033116">
    <property type="entry name" value="TRYPSIN_SER"/>
</dbReference>
<dbReference type="Proteomes" id="UP001159042">
    <property type="component" value="Unassembled WGS sequence"/>
</dbReference>
<evidence type="ECO:0000256" key="2">
    <source>
        <dbReference type="ARBA" id="ARBA00022670"/>
    </source>
</evidence>
<keyword evidence="2" id="KW-0645">Protease</keyword>
<comment type="caution">
    <text evidence="7">The sequence shown here is derived from an EMBL/GenBank/DDBJ whole genome shotgun (WGS) entry which is preliminary data.</text>
</comment>
<dbReference type="Pfam" id="PF00089">
    <property type="entry name" value="Trypsin"/>
    <property type="match status" value="1"/>
</dbReference>
<evidence type="ECO:0000256" key="4">
    <source>
        <dbReference type="ARBA" id="ARBA00022825"/>
    </source>
</evidence>
<dbReference type="PANTHER" id="PTHR24276:SF91">
    <property type="entry name" value="AT26814P-RELATED"/>
    <property type="match status" value="1"/>
</dbReference>
<dbReference type="EMBL" id="JANEYG010000028">
    <property type="protein sequence ID" value="KAJ8918114.1"/>
    <property type="molecule type" value="Genomic_DNA"/>
</dbReference>
<dbReference type="SMART" id="SM00020">
    <property type="entry name" value="Tryp_SPc"/>
    <property type="match status" value="1"/>
</dbReference>
<name>A0AAV8VV61_9CUCU</name>
<dbReference type="GO" id="GO:0004252">
    <property type="term" value="F:serine-type endopeptidase activity"/>
    <property type="evidence" value="ECO:0007669"/>
    <property type="project" value="InterPro"/>
</dbReference>
<dbReference type="Gene3D" id="2.40.10.10">
    <property type="entry name" value="Trypsin-like serine proteases"/>
    <property type="match status" value="2"/>
</dbReference>
<dbReference type="AlphaFoldDB" id="A0AAV8VV61"/>
<dbReference type="FunFam" id="2.40.10.10:FF:000036">
    <property type="entry name" value="Trypsin beta"/>
    <property type="match status" value="1"/>
</dbReference>
<dbReference type="PROSITE" id="PS50240">
    <property type="entry name" value="TRYPSIN_DOM"/>
    <property type="match status" value="1"/>
</dbReference>
<evidence type="ECO:0000256" key="3">
    <source>
        <dbReference type="ARBA" id="ARBA00022801"/>
    </source>
</evidence>
<keyword evidence="5" id="KW-1015">Disulfide bond</keyword>
<dbReference type="InterPro" id="IPR009003">
    <property type="entry name" value="Peptidase_S1_PA"/>
</dbReference>
<proteinExistence type="predicted"/>
<keyword evidence="8" id="KW-1185">Reference proteome</keyword>
<dbReference type="PROSITE" id="PS00135">
    <property type="entry name" value="TRYPSIN_SER"/>
    <property type="match status" value="1"/>
</dbReference>
<dbReference type="CDD" id="cd00190">
    <property type="entry name" value="Tryp_SPc"/>
    <property type="match status" value="1"/>
</dbReference>
<evidence type="ECO:0000313" key="7">
    <source>
        <dbReference type="EMBL" id="KAJ8918114.1"/>
    </source>
</evidence>
<evidence type="ECO:0000259" key="6">
    <source>
        <dbReference type="PROSITE" id="PS50240"/>
    </source>
</evidence>
<protein>
    <recommendedName>
        <fullName evidence="6">Peptidase S1 domain-containing protein</fullName>
    </recommendedName>
</protein>
<reference evidence="7 8" key="1">
    <citation type="journal article" date="2023" name="Insect Mol. Biol.">
        <title>Genome sequencing provides insights into the evolution of gene families encoding plant cell wall-degrading enzymes in longhorned beetles.</title>
        <authorList>
            <person name="Shin N.R."/>
            <person name="Okamura Y."/>
            <person name="Kirsch R."/>
            <person name="Pauchet Y."/>
        </authorList>
    </citation>
    <scope>NUCLEOTIDE SEQUENCE [LARGE SCALE GENOMIC DNA]</scope>
    <source>
        <strain evidence="7">EAD_L_NR</strain>
    </source>
</reference>
<evidence type="ECO:0000256" key="1">
    <source>
        <dbReference type="ARBA" id="ARBA00004239"/>
    </source>
</evidence>
<feature type="domain" description="Peptidase S1" evidence="6">
    <location>
        <begin position="1"/>
        <end position="191"/>
    </location>
</feature>
<evidence type="ECO:0000256" key="5">
    <source>
        <dbReference type="ARBA" id="ARBA00023157"/>
    </source>
</evidence>
<dbReference type="GO" id="GO:0005576">
    <property type="term" value="C:extracellular region"/>
    <property type="evidence" value="ECO:0007669"/>
    <property type="project" value="UniProtKB-SubCell"/>
</dbReference>
<sequence>MVIRFFSRASYVEIRLGAHYVNIEEHSQLRVTSTNIIIHEDYMRPDRHSNDISLIQTPEHIVTNNYIQIVRLAVADSGDYSGYVAFLSGWGTTSNSSTDLSAALQETHLFIMQNVLCLNVYGPDVVKSSTLCTYGYTPTGPCNGDSGGPLVVGNTQVGVVSFIPSRGCESGYPSGYSRISYYRSWINRNTDL</sequence>
<organism evidence="7 8">
    <name type="scientific">Exocentrus adspersus</name>
    <dbReference type="NCBI Taxonomy" id="1586481"/>
    <lineage>
        <taxon>Eukaryota</taxon>
        <taxon>Metazoa</taxon>
        <taxon>Ecdysozoa</taxon>
        <taxon>Arthropoda</taxon>
        <taxon>Hexapoda</taxon>
        <taxon>Insecta</taxon>
        <taxon>Pterygota</taxon>
        <taxon>Neoptera</taxon>
        <taxon>Endopterygota</taxon>
        <taxon>Coleoptera</taxon>
        <taxon>Polyphaga</taxon>
        <taxon>Cucujiformia</taxon>
        <taxon>Chrysomeloidea</taxon>
        <taxon>Cerambycidae</taxon>
        <taxon>Lamiinae</taxon>
        <taxon>Acanthocinini</taxon>
        <taxon>Exocentrus</taxon>
    </lineage>
</organism>
<dbReference type="InterPro" id="IPR001254">
    <property type="entry name" value="Trypsin_dom"/>
</dbReference>
<dbReference type="SUPFAM" id="SSF50494">
    <property type="entry name" value="Trypsin-like serine proteases"/>
    <property type="match status" value="1"/>
</dbReference>
<dbReference type="GO" id="GO:0006508">
    <property type="term" value="P:proteolysis"/>
    <property type="evidence" value="ECO:0007669"/>
    <property type="project" value="UniProtKB-KW"/>
</dbReference>
<evidence type="ECO:0000313" key="8">
    <source>
        <dbReference type="Proteomes" id="UP001159042"/>
    </source>
</evidence>
<keyword evidence="3" id="KW-0378">Hydrolase</keyword>
<dbReference type="InterPro" id="IPR043504">
    <property type="entry name" value="Peptidase_S1_PA_chymotrypsin"/>
</dbReference>
<keyword evidence="4" id="KW-0720">Serine protease</keyword>
<gene>
    <name evidence="7" type="ORF">NQ315_011571</name>
</gene>
<comment type="subcellular location">
    <subcellularLocation>
        <location evidence="1">Secreted</location>
        <location evidence="1">Extracellular space</location>
    </subcellularLocation>
</comment>